<dbReference type="Gene3D" id="2.60.40.10">
    <property type="entry name" value="Immunoglobulins"/>
    <property type="match status" value="2"/>
</dbReference>
<dbReference type="PROSITE" id="PS50060">
    <property type="entry name" value="MAM_2"/>
    <property type="match status" value="1"/>
</dbReference>
<dbReference type="PROSITE" id="PS50853">
    <property type="entry name" value="FN3"/>
    <property type="match status" value="2"/>
</dbReference>
<dbReference type="PANTHER" id="PTHR46708">
    <property type="entry name" value="TENASCIN"/>
    <property type="match status" value="1"/>
</dbReference>
<keyword evidence="5" id="KW-1185">Reference proteome</keyword>
<dbReference type="SMART" id="SM00060">
    <property type="entry name" value="FN3"/>
    <property type="match status" value="2"/>
</dbReference>
<feature type="domain" description="MAM" evidence="3">
    <location>
        <begin position="299"/>
        <end position="464"/>
    </location>
</feature>
<dbReference type="Proteomes" id="UP000887572">
    <property type="component" value="Unplaced"/>
</dbReference>
<evidence type="ECO:0000259" key="3">
    <source>
        <dbReference type="PROSITE" id="PS50060"/>
    </source>
</evidence>
<evidence type="ECO:0000313" key="5">
    <source>
        <dbReference type="Proteomes" id="UP000887572"/>
    </source>
</evidence>
<dbReference type="InterPro" id="IPR036116">
    <property type="entry name" value="FN3_sf"/>
</dbReference>
<protein>
    <submittedName>
        <fullName evidence="6">Laminin G domain-containing protein</fullName>
    </submittedName>
</protein>
<dbReference type="WBParaSite" id="Gr19_v10_g8614.t1">
    <property type="protein sequence ID" value="Gr19_v10_g8614.t1"/>
    <property type="gene ID" value="Gr19_v10_g8614"/>
</dbReference>
<sequence length="667" mass="74123">MSKQKTTTAHQRTTTGTAPRKKTPQHFLLLALALLVLLLQLLDDGVCALQLLWDADTDGTAPSEDRVPDPPTKVRVDVLTPNSVSIRWDPPRNMDKVIVRGYTLSYGGDSTGARRVVLEGAETLEYALHGLKANTSYALSLTAYNEAPGEDSARVLLLVRTPPLLARDVPETDDGTDSLRPRGLRIERTRQTDEALLHWEEPLDEVGQRPLYYIINYASGAKPRDVRRMSVEQSPALLTDVKAEERYAVKVRAIFADGTQSGWSEKATLDGDPRGVESLRRWGGGGGSAGINLNGEEEIFCGFELPSVCDYIREGPWHWQRKNSTRDGLSMVLQEAFSSEGTISISSNVYNHFGRLMSPVYELRPSATFCLSAQIKVAKGAFGALFRLGVHFEGEQRPIWLFRKSLQRVWPQGEWTRLSFQLRRRPPGRGFQAVFDVSKSTETKNANAFLLLDNVSVRAANCPPELEPYFGAAPDEESEANLLIPLENLIDTDPRVHRTTGLDGLPAVGIKRGVEIVVPYRIYLPRKFYRNFAILASIRPADHLGGYLFAVLNAFDTVVELGVQLQPAGPTQTNISLLYTDSHAEHDSRALVSFLVPAFTGQWTQFALEVHEQSVGLYFRCMRFAIRQVHRLPSQLQMDDASKLYIANAGPILGGGFEVSRFFGATK</sequence>
<feature type="region of interest" description="Disordered" evidence="2">
    <location>
        <begin position="1"/>
        <end position="20"/>
    </location>
</feature>
<dbReference type="InterPro" id="IPR048287">
    <property type="entry name" value="TSPN-like_N"/>
</dbReference>
<dbReference type="PANTHER" id="PTHR46708:SF2">
    <property type="entry name" value="FIBRONECTIN TYPE-III DOMAIN-CONTAINING PROTEIN"/>
    <property type="match status" value="1"/>
</dbReference>
<evidence type="ECO:0000313" key="6">
    <source>
        <dbReference type="WBParaSite" id="Gr19_v10_g8614.t1"/>
    </source>
</evidence>
<name>A0A914I9T1_GLORO</name>
<dbReference type="InterPro" id="IPR003961">
    <property type="entry name" value="FN3_dom"/>
</dbReference>
<dbReference type="SUPFAM" id="SSF49265">
    <property type="entry name" value="Fibronectin type III"/>
    <property type="match status" value="1"/>
</dbReference>
<organism evidence="5 6">
    <name type="scientific">Globodera rostochiensis</name>
    <name type="common">Golden nematode worm</name>
    <name type="synonym">Heterodera rostochiensis</name>
    <dbReference type="NCBI Taxonomy" id="31243"/>
    <lineage>
        <taxon>Eukaryota</taxon>
        <taxon>Metazoa</taxon>
        <taxon>Ecdysozoa</taxon>
        <taxon>Nematoda</taxon>
        <taxon>Chromadorea</taxon>
        <taxon>Rhabditida</taxon>
        <taxon>Tylenchina</taxon>
        <taxon>Tylenchomorpha</taxon>
        <taxon>Tylenchoidea</taxon>
        <taxon>Heteroderidae</taxon>
        <taxon>Heteroderinae</taxon>
        <taxon>Globodera</taxon>
    </lineage>
</organism>
<dbReference type="CDD" id="cd00063">
    <property type="entry name" value="FN3"/>
    <property type="match status" value="2"/>
</dbReference>
<reference evidence="6" key="1">
    <citation type="submission" date="2022-11" db="UniProtKB">
        <authorList>
            <consortium name="WormBaseParasite"/>
        </authorList>
    </citation>
    <scope>IDENTIFICATION</scope>
</reference>
<dbReference type="InterPro" id="IPR013320">
    <property type="entry name" value="ConA-like_dom_sf"/>
</dbReference>
<evidence type="ECO:0000256" key="1">
    <source>
        <dbReference type="ARBA" id="ARBA00022737"/>
    </source>
</evidence>
<feature type="domain" description="Fibronectin type-III" evidence="4">
    <location>
        <begin position="180"/>
        <end position="274"/>
    </location>
</feature>
<evidence type="ECO:0000256" key="2">
    <source>
        <dbReference type="SAM" id="MobiDB-lite"/>
    </source>
</evidence>
<evidence type="ECO:0000259" key="4">
    <source>
        <dbReference type="PROSITE" id="PS50853"/>
    </source>
</evidence>
<accession>A0A914I9T1</accession>
<dbReference type="InterPro" id="IPR000998">
    <property type="entry name" value="MAM_dom"/>
</dbReference>
<dbReference type="GO" id="GO:0016020">
    <property type="term" value="C:membrane"/>
    <property type="evidence" value="ECO:0007669"/>
    <property type="project" value="InterPro"/>
</dbReference>
<dbReference type="Pfam" id="PF00041">
    <property type="entry name" value="fn3"/>
    <property type="match status" value="1"/>
</dbReference>
<dbReference type="Gene3D" id="2.60.120.200">
    <property type="match status" value="2"/>
</dbReference>
<feature type="domain" description="Fibronectin type-III" evidence="4">
    <location>
        <begin position="70"/>
        <end position="164"/>
    </location>
</feature>
<dbReference type="AlphaFoldDB" id="A0A914I9T1"/>
<proteinExistence type="predicted"/>
<dbReference type="InterPro" id="IPR013783">
    <property type="entry name" value="Ig-like_fold"/>
</dbReference>
<dbReference type="InterPro" id="IPR050991">
    <property type="entry name" value="ECM_Regulatory_Proteins"/>
</dbReference>
<dbReference type="SMART" id="SM00210">
    <property type="entry name" value="TSPN"/>
    <property type="match status" value="1"/>
</dbReference>
<dbReference type="SUPFAM" id="SSF49899">
    <property type="entry name" value="Concanavalin A-like lectins/glucanases"/>
    <property type="match status" value="1"/>
</dbReference>
<feature type="compositionally biased region" description="Low complexity" evidence="2">
    <location>
        <begin position="1"/>
        <end position="17"/>
    </location>
</feature>
<keyword evidence="1" id="KW-0677">Repeat</keyword>